<evidence type="ECO:0000313" key="5">
    <source>
        <dbReference type="EMBL" id="AVI60805.1"/>
    </source>
</evidence>
<dbReference type="Gene3D" id="3.30.70.330">
    <property type="match status" value="1"/>
</dbReference>
<evidence type="ECO:0000313" key="6">
    <source>
        <dbReference type="EMBL" id="AVI60821.1"/>
    </source>
</evidence>
<dbReference type="InterPro" id="IPR012677">
    <property type="entry name" value="Nucleotide-bd_a/b_plait_sf"/>
</dbReference>
<feature type="region of interest" description="Disordered" evidence="3">
    <location>
        <begin position="1"/>
        <end position="92"/>
    </location>
</feature>
<dbReference type="Pfam" id="PF00076">
    <property type="entry name" value="RRM_1"/>
    <property type="match status" value="1"/>
</dbReference>
<dbReference type="SMART" id="SM00360">
    <property type="entry name" value="RRM"/>
    <property type="match status" value="1"/>
</dbReference>
<reference evidence="5" key="1">
    <citation type="journal article" date="2017" name="Mycol. Prog.">
        <title>Characterization of mating-type idiomorphs suggests that Morchella importuna, Mel-20 and M. sextelata are heterothallic.</title>
        <authorList>
            <person name="Chai H."/>
            <person name="Chen L."/>
            <person name="Chen W."/>
            <person name="Zhao Q."/>
            <person name="Zhang X."/>
            <person name="Su K."/>
            <person name="Zhao Y."/>
        </authorList>
    </citation>
    <scope>NUCLEOTIDE SEQUENCE</scope>
    <source>
        <strain evidence="5">YPL6-1</strain>
        <strain evidence="6">YPL6-3</strain>
    </source>
</reference>
<dbReference type="InterPro" id="IPR000504">
    <property type="entry name" value="RRM_dom"/>
</dbReference>
<feature type="compositionally biased region" description="Gly residues" evidence="3">
    <location>
        <begin position="203"/>
        <end position="214"/>
    </location>
</feature>
<dbReference type="AlphaFoldDB" id="A0A2P1BVR6"/>
<protein>
    <submittedName>
        <fullName evidence="6">Cleavage and polyadenylation specificity factor CPSF6</fullName>
    </submittedName>
    <submittedName>
        <fullName evidence="5">Cleavage and polyadenylation specificity factor subunit 6 CPSF6</fullName>
    </submittedName>
</protein>
<dbReference type="InterPro" id="IPR035979">
    <property type="entry name" value="RBD_domain_sf"/>
</dbReference>
<name>A0A2P1BVR6_9PEZI</name>
<dbReference type="InterPro" id="IPR034772">
    <property type="entry name" value="CPSF6/7"/>
</dbReference>
<dbReference type="PROSITE" id="PS50102">
    <property type="entry name" value="RRM"/>
    <property type="match status" value="1"/>
</dbReference>
<dbReference type="GO" id="GO:0005634">
    <property type="term" value="C:nucleus"/>
    <property type="evidence" value="ECO:0007669"/>
    <property type="project" value="UniProtKB-SubCell"/>
</dbReference>
<feature type="domain" description="RRM" evidence="4">
    <location>
        <begin position="96"/>
        <end position="181"/>
    </location>
</feature>
<feature type="compositionally biased region" description="Low complexity" evidence="3">
    <location>
        <begin position="55"/>
        <end position="69"/>
    </location>
</feature>
<dbReference type="GO" id="GO:0006397">
    <property type="term" value="P:mRNA processing"/>
    <property type="evidence" value="ECO:0007669"/>
    <property type="project" value="UniProtKB-KW"/>
</dbReference>
<evidence type="ECO:0000256" key="2">
    <source>
        <dbReference type="PROSITE-ProRule" id="PRU00176"/>
    </source>
</evidence>
<organism evidence="5">
    <name type="scientific">Morchella importuna</name>
    <dbReference type="NCBI Taxonomy" id="1174673"/>
    <lineage>
        <taxon>Eukaryota</taxon>
        <taxon>Fungi</taxon>
        <taxon>Dikarya</taxon>
        <taxon>Ascomycota</taxon>
        <taxon>Pezizomycotina</taxon>
        <taxon>Pezizomycetes</taxon>
        <taxon>Pezizales</taxon>
        <taxon>Morchellaceae</taxon>
        <taxon>Morchella</taxon>
    </lineage>
</organism>
<feature type="region of interest" description="Disordered" evidence="3">
    <location>
        <begin position="179"/>
        <end position="252"/>
    </location>
</feature>
<keyword evidence="2" id="KW-0694">RNA-binding</keyword>
<dbReference type="GO" id="GO:0003723">
    <property type="term" value="F:RNA binding"/>
    <property type="evidence" value="ECO:0007669"/>
    <property type="project" value="UniProtKB-UniRule"/>
</dbReference>
<dbReference type="SUPFAM" id="SSF54928">
    <property type="entry name" value="RNA-binding domain, RBD"/>
    <property type="match status" value="1"/>
</dbReference>
<feature type="compositionally biased region" description="Basic and acidic residues" evidence="3">
    <location>
        <begin position="189"/>
        <end position="201"/>
    </location>
</feature>
<sequence length="463" mass="47519">MADDFDIDIYGDLNPDEPTTAFKKEDDELLLDDPGNQGDSTEVKTEPTGEDTNMGSAAGDGDNSGNSNNVKEEESTQQKQKRKVPDDRPYDPTATSALYIADLHWWTTDDDIRGWVNQCGCEEELKDITFSEHKVNGKSKGVAFVEFTSPQAAAAVKLKIEAGGNQPAYMGKRHTVSYTNPAVNPFRTLPKDAPQRDRPRDGFQGGRGGSGSSGAGNDRSGHSAPPNMPPVSMNTGGGMNAGGGGNFRGGNRGGFGGARGNMGGGGFMGNRGGGGFGGPVGAPQGSPQQGFQAPMTGFGAQGMPMQQFGGGNFQGGGNFPPRGGMNQMRGAGGMRGGRGMGPNGMMAGGMPGMGGNMGGGMGMGNNMGGMGGAMGGQMGGGDMGAMFNPMGMGGFNPTGMGMYNSQGFQTGARSLTTYPTAAGPGGFPAPHFNPAFFPGGPQGGNQGQWDSHNPHPNKRPRNE</sequence>
<evidence type="ECO:0000256" key="3">
    <source>
        <dbReference type="SAM" id="MobiDB-lite"/>
    </source>
</evidence>
<dbReference type="EMBL" id="KY782630">
    <property type="protein sequence ID" value="AVI60821.1"/>
    <property type="molecule type" value="Genomic_DNA"/>
</dbReference>
<evidence type="ECO:0000256" key="1">
    <source>
        <dbReference type="ARBA" id="ARBA00006265"/>
    </source>
</evidence>
<feature type="compositionally biased region" description="Gly residues" evidence="3">
    <location>
        <begin position="266"/>
        <end position="280"/>
    </location>
</feature>
<dbReference type="PANTHER" id="PTHR23204">
    <property type="entry name" value="CLEAVAGE AND POLYADENYLATION SPECIFIC FACTOR"/>
    <property type="match status" value="1"/>
</dbReference>
<dbReference type="CDD" id="cd12372">
    <property type="entry name" value="RRM_CFIm68_CFIm59"/>
    <property type="match status" value="1"/>
</dbReference>
<feature type="compositionally biased region" description="Gly residues" evidence="3">
    <location>
        <begin position="235"/>
        <end position="252"/>
    </location>
</feature>
<feature type="region of interest" description="Disordered" evidence="3">
    <location>
        <begin position="266"/>
        <end position="299"/>
    </location>
</feature>
<evidence type="ECO:0000259" key="4">
    <source>
        <dbReference type="PROSITE" id="PS50102"/>
    </source>
</evidence>
<comment type="similarity">
    <text evidence="1">Belongs to the RRM CPSF6/7 family.</text>
</comment>
<dbReference type="EMBL" id="KY782629">
    <property type="protein sequence ID" value="AVI60805.1"/>
    <property type="molecule type" value="Genomic_DNA"/>
</dbReference>
<proteinExistence type="inferred from homology"/>
<feature type="region of interest" description="Disordered" evidence="3">
    <location>
        <begin position="422"/>
        <end position="463"/>
    </location>
</feature>
<accession>A0A2P1BVR6</accession>
<feature type="compositionally biased region" description="Low complexity" evidence="3">
    <location>
        <begin position="428"/>
        <end position="439"/>
    </location>
</feature>